<evidence type="ECO:0000313" key="5">
    <source>
        <dbReference type="Proteomes" id="UP001190700"/>
    </source>
</evidence>
<gene>
    <name evidence="4" type="ORF">CYMTET_12978</name>
</gene>
<feature type="compositionally biased region" description="Polar residues" evidence="2">
    <location>
        <begin position="107"/>
        <end position="118"/>
    </location>
</feature>
<feature type="domain" description="WIBG Mago-binding" evidence="3">
    <location>
        <begin position="21"/>
        <end position="47"/>
    </location>
</feature>
<feature type="compositionally biased region" description="Basic and acidic residues" evidence="2">
    <location>
        <begin position="50"/>
        <end position="65"/>
    </location>
</feature>
<feature type="region of interest" description="Disordered" evidence="2">
    <location>
        <begin position="1"/>
        <end position="136"/>
    </location>
</feature>
<comment type="caution">
    <text evidence="4">The sequence shown here is derived from an EMBL/GenBank/DDBJ whole genome shotgun (WGS) entry which is preliminary data.</text>
</comment>
<dbReference type="InterPro" id="IPR039333">
    <property type="entry name" value="PYM1"/>
</dbReference>
<evidence type="ECO:0000313" key="4">
    <source>
        <dbReference type="EMBL" id="KAK3279121.1"/>
    </source>
</evidence>
<dbReference type="EMBL" id="LGRX02005124">
    <property type="protein sequence ID" value="KAK3279121.1"/>
    <property type="molecule type" value="Genomic_DNA"/>
</dbReference>
<dbReference type="InterPro" id="IPR015362">
    <property type="entry name" value="WIBG_mago-bd"/>
</dbReference>
<name>A0AAE0LBB3_9CHLO</name>
<keyword evidence="1" id="KW-0175">Coiled coil</keyword>
<dbReference type="SMART" id="SM01273">
    <property type="entry name" value="Mago-bind"/>
    <property type="match status" value="1"/>
</dbReference>
<proteinExistence type="predicted"/>
<feature type="compositionally biased region" description="Basic residues" evidence="2">
    <location>
        <begin position="87"/>
        <end position="97"/>
    </location>
</feature>
<evidence type="ECO:0000259" key="3">
    <source>
        <dbReference type="SMART" id="SM01273"/>
    </source>
</evidence>
<dbReference type="GO" id="GO:0003723">
    <property type="term" value="F:RNA binding"/>
    <property type="evidence" value="ECO:0007669"/>
    <property type="project" value="TreeGrafter"/>
</dbReference>
<protein>
    <recommendedName>
        <fullName evidence="3">WIBG Mago-binding domain-containing protein</fullName>
    </recommendedName>
</protein>
<reference evidence="4 5" key="1">
    <citation type="journal article" date="2015" name="Genome Biol. Evol.">
        <title>Comparative Genomics of a Bacterivorous Green Alga Reveals Evolutionary Causalities and Consequences of Phago-Mixotrophic Mode of Nutrition.</title>
        <authorList>
            <person name="Burns J.A."/>
            <person name="Paasch A."/>
            <person name="Narechania A."/>
            <person name="Kim E."/>
        </authorList>
    </citation>
    <scope>NUCLEOTIDE SEQUENCE [LARGE SCALE GENOMIC DNA]</scope>
    <source>
        <strain evidence="4 5">PLY_AMNH</strain>
    </source>
</reference>
<feature type="compositionally biased region" description="Polar residues" evidence="2">
    <location>
        <begin position="1"/>
        <end position="18"/>
    </location>
</feature>
<dbReference type="AlphaFoldDB" id="A0AAE0LBB3"/>
<dbReference type="InterPro" id="IPR036348">
    <property type="entry name" value="WIBG_N_sf"/>
</dbReference>
<feature type="compositionally biased region" description="Low complexity" evidence="2">
    <location>
        <begin position="119"/>
        <end position="134"/>
    </location>
</feature>
<dbReference type="PANTHER" id="PTHR22959:SF0">
    <property type="entry name" value="PARTNER OF Y14 AND MAGO"/>
    <property type="match status" value="1"/>
</dbReference>
<feature type="coiled-coil region" evidence="1">
    <location>
        <begin position="138"/>
        <end position="192"/>
    </location>
</feature>
<dbReference type="GO" id="GO:1903259">
    <property type="term" value="P:exon-exon junction complex disassembly"/>
    <property type="evidence" value="ECO:0007669"/>
    <property type="project" value="InterPro"/>
</dbReference>
<sequence length="196" mass="21544">MEAASWTNSQPAQRSSNPEVPERMVAASQRPDGTWRKERKIRAGYIPQDEVARYESKGTQWRKDMPTVPPGCAPEDPAGKTAGLSKSAKKNAKRKQKKEGEDATAEVTESLSQATISQPAATNADVAVTPPAAVDDPKLEVEKKLRNVRKKVKQCQDLQAKKDSGTTLGPEQEEKLGKLGTLLNEVEQLERELQQL</sequence>
<accession>A0AAE0LBB3</accession>
<dbReference type="Pfam" id="PF09282">
    <property type="entry name" value="Mago-bind"/>
    <property type="match status" value="1"/>
</dbReference>
<dbReference type="GO" id="GO:0035145">
    <property type="term" value="C:exon-exon junction complex"/>
    <property type="evidence" value="ECO:0007669"/>
    <property type="project" value="TreeGrafter"/>
</dbReference>
<dbReference type="Proteomes" id="UP001190700">
    <property type="component" value="Unassembled WGS sequence"/>
</dbReference>
<dbReference type="GO" id="GO:0005737">
    <property type="term" value="C:cytoplasm"/>
    <property type="evidence" value="ECO:0007669"/>
    <property type="project" value="TreeGrafter"/>
</dbReference>
<dbReference type="PANTHER" id="PTHR22959">
    <property type="entry name" value="PYM PROTEIN"/>
    <property type="match status" value="1"/>
</dbReference>
<evidence type="ECO:0000256" key="1">
    <source>
        <dbReference type="SAM" id="Coils"/>
    </source>
</evidence>
<dbReference type="SUPFAM" id="SSF101931">
    <property type="entry name" value="Pym (Within the bgcn gene intron protein, WIBG), N-terminal domain"/>
    <property type="match status" value="1"/>
</dbReference>
<keyword evidence="5" id="KW-1185">Reference proteome</keyword>
<organism evidence="4 5">
    <name type="scientific">Cymbomonas tetramitiformis</name>
    <dbReference type="NCBI Taxonomy" id="36881"/>
    <lineage>
        <taxon>Eukaryota</taxon>
        <taxon>Viridiplantae</taxon>
        <taxon>Chlorophyta</taxon>
        <taxon>Pyramimonadophyceae</taxon>
        <taxon>Pyramimonadales</taxon>
        <taxon>Pyramimonadaceae</taxon>
        <taxon>Cymbomonas</taxon>
    </lineage>
</organism>
<evidence type="ECO:0000256" key="2">
    <source>
        <dbReference type="SAM" id="MobiDB-lite"/>
    </source>
</evidence>